<dbReference type="Gene3D" id="1.20.1740.10">
    <property type="entry name" value="Amino acid/polyamine transporter I"/>
    <property type="match status" value="1"/>
</dbReference>
<comment type="caution">
    <text evidence="10">The sequence shown here is derived from an EMBL/GenBank/DDBJ whole genome shotgun (WGS) entry which is preliminary data.</text>
</comment>
<feature type="transmembrane region" description="Helical" evidence="9">
    <location>
        <begin position="462"/>
        <end position="482"/>
    </location>
</feature>
<keyword evidence="2" id="KW-0813">Transport</keyword>
<proteinExistence type="predicted"/>
<feature type="transmembrane region" description="Helical" evidence="9">
    <location>
        <begin position="285"/>
        <end position="302"/>
    </location>
</feature>
<evidence type="ECO:0000256" key="3">
    <source>
        <dbReference type="ARBA" id="ARBA00022475"/>
    </source>
</evidence>
<evidence type="ECO:0008006" key="12">
    <source>
        <dbReference type="Google" id="ProtNLM"/>
    </source>
</evidence>
<evidence type="ECO:0000256" key="5">
    <source>
        <dbReference type="ARBA" id="ARBA00022692"/>
    </source>
</evidence>
<evidence type="ECO:0000313" key="11">
    <source>
        <dbReference type="Proteomes" id="UP001438707"/>
    </source>
</evidence>
<reference evidence="10 11" key="1">
    <citation type="journal article" date="2024" name="Nat. Commun.">
        <title>Phylogenomics reveals the evolutionary origins of lichenization in chlorophyte algae.</title>
        <authorList>
            <person name="Puginier C."/>
            <person name="Libourel C."/>
            <person name="Otte J."/>
            <person name="Skaloud P."/>
            <person name="Haon M."/>
            <person name="Grisel S."/>
            <person name="Petersen M."/>
            <person name="Berrin J.G."/>
            <person name="Delaux P.M."/>
            <person name="Dal Grande F."/>
            <person name="Keller J."/>
        </authorList>
    </citation>
    <scope>NUCLEOTIDE SEQUENCE [LARGE SCALE GENOMIC DNA]</scope>
    <source>
        <strain evidence="10 11">SAG 2145</strain>
    </source>
</reference>
<name>A0AAW1RNC3_9CHLO</name>
<evidence type="ECO:0000256" key="6">
    <source>
        <dbReference type="ARBA" id="ARBA00022989"/>
    </source>
</evidence>
<sequence>MQLDLEVGNRSNLMLLASAATWKRLVLPRYQPARSFLQTKRLSPRQSVASVRASRSESDIQTGNLQTAPATPAADAEPPSSQPGRLFSNIDPSELTHRPGTVFASATLVAGTTVGAGILALPYSTQEAGFTASSAALTFAAVYNILTGLLIAEVSVNTMCQLGRGSTSIKTMAERTLGKAGANVTSASYIFLHYAMLSAYTARGGEIVGDWTHLPKAAMSIVFVGSLGLLCYKASPKLLDNFNSTLVIAILVCFGALLVSAGGNIEPTALSKANWSALPDTVPTLSLVCVYQNVVPVIASNLEGDIQKVRVAVCTGIAIPWVMFLAWDAAILGNLGNPHLQELMRSSGATDPLDLLTKSDPVVGPLIQFFSFAALTTSLIGFTLGLVDFVGDLLPIPSEKSRLYSYMASLLPPVFFGIAFPGAFFAALDVAGTYGVLLLFGVIPAAMAWSERYGETTLSRERVVGGGAPALLGIGGFAALVIGKELTQTVLNALPH</sequence>
<accession>A0AAW1RNC3</accession>
<feature type="transmembrane region" description="Helical" evidence="9">
    <location>
        <begin position="102"/>
        <end position="123"/>
    </location>
</feature>
<feature type="transmembrane region" description="Helical" evidence="9">
    <location>
        <begin position="246"/>
        <end position="265"/>
    </location>
</feature>
<keyword evidence="4" id="KW-0997">Cell inner membrane</keyword>
<feature type="transmembrane region" description="Helical" evidence="9">
    <location>
        <begin position="403"/>
        <end position="425"/>
    </location>
</feature>
<feature type="transmembrane region" description="Helical" evidence="9">
    <location>
        <begin position="135"/>
        <end position="156"/>
    </location>
</feature>
<evidence type="ECO:0000256" key="8">
    <source>
        <dbReference type="SAM" id="MobiDB-lite"/>
    </source>
</evidence>
<evidence type="ECO:0000256" key="7">
    <source>
        <dbReference type="ARBA" id="ARBA00023136"/>
    </source>
</evidence>
<feature type="transmembrane region" description="Helical" evidence="9">
    <location>
        <begin position="177"/>
        <end position="197"/>
    </location>
</feature>
<feature type="transmembrane region" description="Helical" evidence="9">
    <location>
        <begin position="309"/>
        <end position="327"/>
    </location>
</feature>
<dbReference type="InterPro" id="IPR018227">
    <property type="entry name" value="Amino_acid_transport_2"/>
</dbReference>
<feature type="region of interest" description="Disordered" evidence="8">
    <location>
        <begin position="47"/>
        <end position="91"/>
    </location>
</feature>
<organism evidence="10 11">
    <name type="scientific">Apatococcus lobatus</name>
    <dbReference type="NCBI Taxonomy" id="904363"/>
    <lineage>
        <taxon>Eukaryota</taxon>
        <taxon>Viridiplantae</taxon>
        <taxon>Chlorophyta</taxon>
        <taxon>core chlorophytes</taxon>
        <taxon>Trebouxiophyceae</taxon>
        <taxon>Chlorellales</taxon>
        <taxon>Chlorellaceae</taxon>
        <taxon>Apatococcus</taxon>
    </lineage>
</organism>
<dbReference type="PANTHER" id="PTHR32195">
    <property type="entry name" value="OS07G0662800 PROTEIN"/>
    <property type="match status" value="1"/>
</dbReference>
<dbReference type="Proteomes" id="UP001438707">
    <property type="component" value="Unassembled WGS sequence"/>
</dbReference>
<keyword evidence="5 9" id="KW-0812">Transmembrane</keyword>
<feature type="transmembrane region" description="Helical" evidence="9">
    <location>
        <begin position="431"/>
        <end position="450"/>
    </location>
</feature>
<keyword evidence="3" id="KW-1003">Cell membrane</keyword>
<dbReference type="Pfam" id="PF03222">
    <property type="entry name" value="Trp_Tyr_perm"/>
    <property type="match status" value="1"/>
</dbReference>
<evidence type="ECO:0000256" key="4">
    <source>
        <dbReference type="ARBA" id="ARBA00022519"/>
    </source>
</evidence>
<protein>
    <recommendedName>
        <fullName evidence="12">Tyrosine-specific transport protein</fullName>
    </recommendedName>
</protein>
<comment type="subcellular location">
    <subcellularLocation>
        <location evidence="1">Cell inner membrane</location>
        <topology evidence="1">Multi-pass membrane protein</topology>
    </subcellularLocation>
</comment>
<dbReference type="GO" id="GO:0005886">
    <property type="term" value="C:plasma membrane"/>
    <property type="evidence" value="ECO:0007669"/>
    <property type="project" value="UniProtKB-SubCell"/>
</dbReference>
<gene>
    <name evidence="10" type="ORF">WJX74_002929</name>
</gene>
<evidence type="ECO:0000313" key="10">
    <source>
        <dbReference type="EMBL" id="KAK9835560.1"/>
    </source>
</evidence>
<dbReference type="GO" id="GO:0003333">
    <property type="term" value="P:amino acid transmembrane transport"/>
    <property type="evidence" value="ECO:0007669"/>
    <property type="project" value="InterPro"/>
</dbReference>
<feature type="transmembrane region" description="Helical" evidence="9">
    <location>
        <begin position="217"/>
        <end position="234"/>
    </location>
</feature>
<evidence type="ECO:0000256" key="9">
    <source>
        <dbReference type="SAM" id="Phobius"/>
    </source>
</evidence>
<dbReference type="PANTHER" id="PTHR32195:SF26">
    <property type="entry name" value="TRYPTOPHAN OR TYROSINE TRANSPORTER PROTEIN"/>
    <property type="match status" value="1"/>
</dbReference>
<keyword evidence="6 9" id="KW-1133">Transmembrane helix</keyword>
<keyword evidence="7 9" id="KW-0472">Membrane</keyword>
<evidence type="ECO:0000256" key="1">
    <source>
        <dbReference type="ARBA" id="ARBA00004429"/>
    </source>
</evidence>
<keyword evidence="11" id="KW-1185">Reference proteome</keyword>
<dbReference type="AlphaFoldDB" id="A0AAW1RNC3"/>
<feature type="compositionally biased region" description="Low complexity" evidence="8">
    <location>
        <begin position="67"/>
        <end position="79"/>
    </location>
</feature>
<dbReference type="EMBL" id="JALJOS010000008">
    <property type="protein sequence ID" value="KAK9835560.1"/>
    <property type="molecule type" value="Genomic_DNA"/>
</dbReference>
<evidence type="ECO:0000256" key="2">
    <source>
        <dbReference type="ARBA" id="ARBA00022448"/>
    </source>
</evidence>
<feature type="transmembrane region" description="Helical" evidence="9">
    <location>
        <begin position="366"/>
        <end position="391"/>
    </location>
</feature>